<keyword evidence="3" id="KW-1185">Reference proteome</keyword>
<organism evidence="2 3">
    <name type="scientific">Exophiala oligosperma</name>
    <dbReference type="NCBI Taxonomy" id="215243"/>
    <lineage>
        <taxon>Eukaryota</taxon>
        <taxon>Fungi</taxon>
        <taxon>Dikarya</taxon>
        <taxon>Ascomycota</taxon>
        <taxon>Pezizomycotina</taxon>
        <taxon>Eurotiomycetes</taxon>
        <taxon>Chaetothyriomycetidae</taxon>
        <taxon>Chaetothyriales</taxon>
        <taxon>Herpotrichiellaceae</taxon>
        <taxon>Exophiala</taxon>
    </lineage>
</organism>
<dbReference type="PANTHER" id="PTHR24148:SF82">
    <property type="entry name" value="HETEROKARYON INCOMPATIBILITY DOMAIN-CONTAINING PROTEIN"/>
    <property type="match status" value="1"/>
</dbReference>
<dbReference type="Proteomes" id="UP000053342">
    <property type="component" value="Unassembled WGS sequence"/>
</dbReference>
<dbReference type="HOGENOM" id="CLU_580067_0_0_1"/>
<dbReference type="Pfam" id="PF06985">
    <property type="entry name" value="HET"/>
    <property type="match status" value="1"/>
</dbReference>
<evidence type="ECO:0000259" key="1">
    <source>
        <dbReference type="Pfam" id="PF06985"/>
    </source>
</evidence>
<dbReference type="RefSeq" id="XP_016257482.1">
    <property type="nucleotide sequence ID" value="XM_016412174.1"/>
</dbReference>
<dbReference type="AlphaFoldDB" id="A0A0D2AA70"/>
<feature type="domain" description="Heterokaryon incompatibility" evidence="1">
    <location>
        <begin position="111"/>
        <end position="251"/>
    </location>
</feature>
<protein>
    <recommendedName>
        <fullName evidence="1">Heterokaryon incompatibility domain-containing protein</fullName>
    </recommendedName>
</protein>
<reference evidence="2 3" key="1">
    <citation type="submission" date="2015-01" db="EMBL/GenBank/DDBJ databases">
        <title>The Genome Sequence of Exophiala oligosperma CBS72588.</title>
        <authorList>
            <consortium name="The Broad Institute Genomics Platform"/>
            <person name="Cuomo C."/>
            <person name="de Hoog S."/>
            <person name="Gorbushina A."/>
            <person name="Stielow B."/>
            <person name="Teixiera M."/>
            <person name="Abouelleil A."/>
            <person name="Chapman S.B."/>
            <person name="Priest M."/>
            <person name="Young S.K."/>
            <person name="Wortman J."/>
            <person name="Nusbaum C."/>
            <person name="Birren B."/>
        </authorList>
    </citation>
    <scope>NUCLEOTIDE SEQUENCE [LARGE SCALE GENOMIC DNA]</scope>
    <source>
        <strain evidence="2 3">CBS 72588</strain>
    </source>
</reference>
<dbReference type="OrthoDB" id="270167at2759"/>
<evidence type="ECO:0000313" key="3">
    <source>
        <dbReference type="Proteomes" id="UP000053342"/>
    </source>
</evidence>
<dbReference type="EMBL" id="KN847345">
    <property type="protein sequence ID" value="KIW37266.1"/>
    <property type="molecule type" value="Genomic_DNA"/>
</dbReference>
<gene>
    <name evidence="2" type="ORF">PV06_10608</name>
</gene>
<dbReference type="GeneID" id="27362682"/>
<evidence type="ECO:0000313" key="2">
    <source>
        <dbReference type="EMBL" id="KIW37266.1"/>
    </source>
</evidence>
<dbReference type="STRING" id="215243.A0A0D2AA70"/>
<name>A0A0D2AA70_9EURO</name>
<dbReference type="InterPro" id="IPR052895">
    <property type="entry name" value="HetReg/Transcr_Mod"/>
</dbReference>
<proteinExistence type="predicted"/>
<dbReference type="InterPro" id="IPR010730">
    <property type="entry name" value="HET"/>
</dbReference>
<dbReference type="PANTHER" id="PTHR24148">
    <property type="entry name" value="ANKYRIN REPEAT DOMAIN-CONTAINING PROTEIN 39 HOMOLOG-RELATED"/>
    <property type="match status" value="1"/>
</dbReference>
<sequence>MVHVKQLSEPTKIKALDFGLRKMRQNQQDENTVLEKLNQLNPLVAKRFQSKSTAVSKFILRLADVTSVSWGMKKDQHNLLQTYDLPLAVLRDWSLARKLHSGPQDPDSTSFIAVSYCWRDGSWPPINSLTDTGSPLTLEMWRAISELRSSDDEGIWLDQLCVNQKDEREKQDAIIAMDILYQSARIVVIVLEDISLSIADVELCQKCASGFSLDKDKDNHSMTMADYYRLREIFQRIIKARLFSRAWCMQEYLKSDDAFLLVRVTESLRIVAIPGLLFLVALGKPMCHSTEHVGTGDSIDDSIQNTTTDAWPPASDIKAPSWPTLGTSYPLNYSYLLAYWLAMNASIEPDKVAIALNLSGLDLSLDTSGLSADACCYAYCLVALAAGDWSPLCNRGELLLTRFNLRSPFDSDTGSLQAGWLRRPNSASRLSLSEFSFPAVSDKHKIQVSFDKLELDMRMLAGQWTEQNPHQ</sequence>
<accession>A0A0D2AA70</accession>
<dbReference type="VEuPathDB" id="FungiDB:PV06_10608"/>